<feature type="compositionally biased region" description="Gly residues" evidence="1">
    <location>
        <begin position="137"/>
        <end position="146"/>
    </location>
</feature>
<accession>A0A7W5V1R1</accession>
<dbReference type="EMBL" id="JACIBV010000001">
    <property type="protein sequence ID" value="MBB3727199.1"/>
    <property type="molecule type" value="Genomic_DNA"/>
</dbReference>
<name>A0A7W5V1R1_9ACTN</name>
<proteinExistence type="predicted"/>
<comment type="caution">
    <text evidence="2">The sequence shown here is derived from an EMBL/GenBank/DDBJ whole genome shotgun (WGS) entry which is preliminary data.</text>
</comment>
<gene>
    <name evidence="2" type="ORF">FHR33_003059</name>
</gene>
<reference evidence="2 3" key="1">
    <citation type="submission" date="2020-08" db="EMBL/GenBank/DDBJ databases">
        <title>Sequencing the genomes of 1000 actinobacteria strains.</title>
        <authorList>
            <person name="Klenk H.-P."/>
        </authorList>
    </citation>
    <scope>NUCLEOTIDE SEQUENCE [LARGE SCALE GENOMIC DNA]</scope>
    <source>
        <strain evidence="2 3">DSM 44320</strain>
    </source>
</reference>
<dbReference type="AlphaFoldDB" id="A0A7W5V1R1"/>
<organism evidence="2 3">
    <name type="scientific">Nonomuraea dietziae</name>
    <dbReference type="NCBI Taxonomy" id="65515"/>
    <lineage>
        <taxon>Bacteria</taxon>
        <taxon>Bacillati</taxon>
        <taxon>Actinomycetota</taxon>
        <taxon>Actinomycetes</taxon>
        <taxon>Streptosporangiales</taxon>
        <taxon>Streptosporangiaceae</taxon>
        <taxon>Nonomuraea</taxon>
    </lineage>
</organism>
<dbReference type="Proteomes" id="UP000579945">
    <property type="component" value="Unassembled WGS sequence"/>
</dbReference>
<evidence type="ECO:0000313" key="2">
    <source>
        <dbReference type="EMBL" id="MBB3727199.1"/>
    </source>
</evidence>
<evidence type="ECO:0000313" key="3">
    <source>
        <dbReference type="Proteomes" id="UP000579945"/>
    </source>
</evidence>
<protein>
    <submittedName>
        <fullName evidence="2">Uncharacterized protein</fullName>
    </submittedName>
</protein>
<evidence type="ECO:0000256" key="1">
    <source>
        <dbReference type="SAM" id="MobiDB-lite"/>
    </source>
</evidence>
<feature type="compositionally biased region" description="Basic and acidic residues" evidence="1">
    <location>
        <begin position="94"/>
        <end position="104"/>
    </location>
</feature>
<feature type="region of interest" description="Disordered" evidence="1">
    <location>
        <begin position="37"/>
        <end position="188"/>
    </location>
</feature>
<keyword evidence="3" id="KW-1185">Reference proteome</keyword>
<sequence length="230" mass="23509">MRSRSSSRTASRGPSERRPAWCGSAFFVVYGKPAQAPPCSPAGLCPGDAPRDPQAGRRYGPRRARAARPPGPRGSRGRRWVDCPRGAEAAQGGRWEDCPREPGGPRRGRLIARGNAPGSGERGSGRGAKLRACRGLSGSGGAGRRQGFGLERCGEASSGGERGSGRGERLPGSGSGARGFPGAGSGARGIPADVGCKADLSSVGFGKVRFGGRGRDLGGVWGDITVAGTW</sequence>
<feature type="compositionally biased region" description="Low complexity" evidence="1">
    <location>
        <begin position="147"/>
        <end position="159"/>
    </location>
</feature>
<feature type="compositionally biased region" description="Gly residues" evidence="1">
    <location>
        <begin position="173"/>
        <end position="187"/>
    </location>
</feature>